<dbReference type="Gene3D" id="3.90.640.10">
    <property type="entry name" value="Actin, Chain A, domain 4"/>
    <property type="match status" value="1"/>
</dbReference>
<dbReference type="GO" id="GO:0006950">
    <property type="term" value="P:response to stress"/>
    <property type="evidence" value="ECO:0007669"/>
    <property type="project" value="UniProtKB-ARBA"/>
</dbReference>
<name>A0A914YG58_9BILA</name>
<evidence type="ECO:0000256" key="1">
    <source>
        <dbReference type="ARBA" id="ARBA00007381"/>
    </source>
</evidence>
<dbReference type="SUPFAM" id="SSF53067">
    <property type="entry name" value="Actin-like ATPase domain"/>
    <property type="match status" value="1"/>
</dbReference>
<dbReference type="InterPro" id="IPR013126">
    <property type="entry name" value="Hsp_70_fam"/>
</dbReference>
<dbReference type="Proteomes" id="UP000887577">
    <property type="component" value="Unplaced"/>
</dbReference>
<dbReference type="WBParaSite" id="PSU_v2.g17756.t1">
    <property type="protein sequence ID" value="PSU_v2.g17756.t1"/>
    <property type="gene ID" value="PSU_v2.g17756"/>
</dbReference>
<dbReference type="GO" id="GO:0140662">
    <property type="term" value="F:ATP-dependent protein folding chaperone"/>
    <property type="evidence" value="ECO:0007669"/>
    <property type="project" value="InterPro"/>
</dbReference>
<dbReference type="Pfam" id="PF00012">
    <property type="entry name" value="HSP70"/>
    <property type="match status" value="1"/>
</dbReference>
<dbReference type="AlphaFoldDB" id="A0A914YG58"/>
<evidence type="ECO:0000313" key="5">
    <source>
        <dbReference type="WBParaSite" id="PSU_v2.g17756.t1"/>
    </source>
</evidence>
<protein>
    <submittedName>
        <fullName evidence="5">Heat shock protein 70</fullName>
    </submittedName>
</protein>
<reference evidence="5" key="1">
    <citation type="submission" date="2022-11" db="UniProtKB">
        <authorList>
            <consortium name="WormBaseParasite"/>
        </authorList>
    </citation>
    <scope>IDENTIFICATION</scope>
</reference>
<proteinExistence type="inferred from homology"/>
<dbReference type="PANTHER" id="PTHR19375">
    <property type="entry name" value="HEAT SHOCK PROTEIN 70KDA"/>
    <property type="match status" value="1"/>
</dbReference>
<evidence type="ECO:0000313" key="4">
    <source>
        <dbReference type="Proteomes" id="UP000887577"/>
    </source>
</evidence>
<keyword evidence="3" id="KW-0067">ATP-binding</keyword>
<evidence type="ECO:0000256" key="2">
    <source>
        <dbReference type="ARBA" id="ARBA00022741"/>
    </source>
</evidence>
<sequence>MEEWHFTFSDGCCEVLAVDGDDHLGGEDFDNILVKYAIGEFQRKHGHDISKNVKAICRLKAVCEDAKRFLSNSKFAPIEVEELYEGVDLHCKITQSRFNELCKDLIQKTLGPVKKVLEDAILQKSDINYILLVGGSTRIPLIQTTLTEFFDNKNLNFDINPDEAVATGAAILAADISKDKINGN</sequence>
<dbReference type="GO" id="GO:0005524">
    <property type="term" value="F:ATP binding"/>
    <property type="evidence" value="ECO:0007669"/>
    <property type="project" value="UniProtKB-KW"/>
</dbReference>
<dbReference type="InterPro" id="IPR018181">
    <property type="entry name" value="Heat_shock_70_CS"/>
</dbReference>
<keyword evidence="2" id="KW-0547">Nucleotide-binding</keyword>
<dbReference type="Gene3D" id="3.30.420.40">
    <property type="match status" value="2"/>
</dbReference>
<dbReference type="PROSITE" id="PS01036">
    <property type="entry name" value="HSP70_3"/>
    <property type="match status" value="1"/>
</dbReference>
<organism evidence="4 5">
    <name type="scientific">Panagrolaimus superbus</name>
    <dbReference type="NCBI Taxonomy" id="310955"/>
    <lineage>
        <taxon>Eukaryota</taxon>
        <taxon>Metazoa</taxon>
        <taxon>Ecdysozoa</taxon>
        <taxon>Nematoda</taxon>
        <taxon>Chromadorea</taxon>
        <taxon>Rhabditida</taxon>
        <taxon>Tylenchina</taxon>
        <taxon>Panagrolaimomorpha</taxon>
        <taxon>Panagrolaimoidea</taxon>
        <taxon>Panagrolaimidae</taxon>
        <taxon>Panagrolaimus</taxon>
    </lineage>
</organism>
<comment type="similarity">
    <text evidence="1">Belongs to the heat shock protein 70 family.</text>
</comment>
<accession>A0A914YG58</accession>
<dbReference type="InterPro" id="IPR043129">
    <property type="entry name" value="ATPase_NBD"/>
</dbReference>
<evidence type="ECO:0000256" key="3">
    <source>
        <dbReference type="ARBA" id="ARBA00022840"/>
    </source>
</evidence>
<dbReference type="FunFam" id="3.90.640.10:FF:000010">
    <property type="entry name" value="heat shock 70 kDa protein 14"/>
    <property type="match status" value="1"/>
</dbReference>
<keyword evidence="4" id="KW-1185">Reference proteome</keyword>
<dbReference type="PRINTS" id="PR00301">
    <property type="entry name" value="HEATSHOCK70"/>
</dbReference>